<dbReference type="EMBL" id="SDVB01000253">
    <property type="protein sequence ID" value="RYC10053.1"/>
    <property type="molecule type" value="Genomic_DNA"/>
</dbReference>
<dbReference type="AlphaFoldDB" id="A0A4Q2SWS5"/>
<reference evidence="1 2" key="1">
    <citation type="submission" date="2019-01" db="EMBL/GenBank/DDBJ databases">
        <authorList>
            <person name="Deng T."/>
        </authorList>
    </citation>
    <scope>NUCLEOTIDE SEQUENCE [LARGE SCALE GENOMIC DNA]</scope>
    <source>
        <strain evidence="1 2">F8825</strain>
    </source>
</reference>
<evidence type="ECO:0000313" key="2">
    <source>
        <dbReference type="Proteomes" id="UP000291088"/>
    </source>
</evidence>
<gene>
    <name evidence="1" type="ORF">EUU22_18425</name>
</gene>
<proteinExistence type="predicted"/>
<accession>A0A4Q2SWS5</accession>
<organism evidence="1 2">
    <name type="scientific">Ciceribacter ferrooxidans</name>
    <dbReference type="NCBI Taxonomy" id="2509717"/>
    <lineage>
        <taxon>Bacteria</taxon>
        <taxon>Pseudomonadati</taxon>
        <taxon>Pseudomonadota</taxon>
        <taxon>Alphaproteobacteria</taxon>
        <taxon>Hyphomicrobiales</taxon>
        <taxon>Rhizobiaceae</taxon>
        <taxon>Ciceribacter</taxon>
    </lineage>
</organism>
<name>A0A4Q2SWS5_9HYPH</name>
<dbReference type="RefSeq" id="WP_129333445.1">
    <property type="nucleotide sequence ID" value="NZ_SDVB01000253.1"/>
</dbReference>
<dbReference type="Proteomes" id="UP000291088">
    <property type="component" value="Unassembled WGS sequence"/>
</dbReference>
<keyword evidence="2" id="KW-1185">Reference proteome</keyword>
<protein>
    <submittedName>
        <fullName evidence="1">Uncharacterized protein</fullName>
    </submittedName>
</protein>
<comment type="caution">
    <text evidence="1">The sequence shown here is derived from an EMBL/GenBank/DDBJ whole genome shotgun (WGS) entry which is preliminary data.</text>
</comment>
<evidence type="ECO:0000313" key="1">
    <source>
        <dbReference type="EMBL" id="RYC10053.1"/>
    </source>
</evidence>
<sequence>MADETADEIRDLTTKMTALALAGDRAASIGAAMTSAVLVCVCHDMTDEEIRDLFDLALGEARAADISAQKRGAH</sequence>